<name>A0A0F9SVQ8_9ZZZZ</name>
<organism evidence="1">
    <name type="scientific">marine sediment metagenome</name>
    <dbReference type="NCBI Taxonomy" id="412755"/>
    <lineage>
        <taxon>unclassified sequences</taxon>
        <taxon>metagenomes</taxon>
        <taxon>ecological metagenomes</taxon>
    </lineage>
</organism>
<sequence length="91" mass="10286">MPKYYVRNDRDGGAIVLATSRDVAIAVVNFGGTASKTIARRAKPGDRSWSFNVVSVGDYTERDGVIYLTEIKIRRMFRIPRDVTVYSHFTL</sequence>
<dbReference type="EMBL" id="LAZR01001676">
    <property type="protein sequence ID" value="KKN40971.1"/>
    <property type="molecule type" value="Genomic_DNA"/>
</dbReference>
<reference evidence="1" key="1">
    <citation type="journal article" date="2015" name="Nature">
        <title>Complex archaea that bridge the gap between prokaryotes and eukaryotes.</title>
        <authorList>
            <person name="Spang A."/>
            <person name="Saw J.H."/>
            <person name="Jorgensen S.L."/>
            <person name="Zaremba-Niedzwiedzka K."/>
            <person name="Martijn J."/>
            <person name="Lind A.E."/>
            <person name="van Eijk R."/>
            <person name="Schleper C."/>
            <person name="Guy L."/>
            <person name="Ettema T.J."/>
        </authorList>
    </citation>
    <scope>NUCLEOTIDE SEQUENCE</scope>
</reference>
<evidence type="ECO:0000313" key="1">
    <source>
        <dbReference type="EMBL" id="KKN40971.1"/>
    </source>
</evidence>
<protein>
    <submittedName>
        <fullName evidence="1">Uncharacterized protein</fullName>
    </submittedName>
</protein>
<dbReference type="AlphaFoldDB" id="A0A0F9SVQ8"/>
<gene>
    <name evidence="1" type="ORF">LCGC14_0728030</name>
</gene>
<comment type="caution">
    <text evidence="1">The sequence shown here is derived from an EMBL/GenBank/DDBJ whole genome shotgun (WGS) entry which is preliminary data.</text>
</comment>
<proteinExistence type="predicted"/>
<accession>A0A0F9SVQ8</accession>